<keyword evidence="5 11" id="KW-0812">Transmembrane</keyword>
<sequence>MSGFVSALMVVGLLGATGGAPVGAPTPVEVRAQPCGPVVTQPLVEAPWGLTRLRPDLAWPLTEGAGVTVAVIDSGVSPASPSLSGKVAPGIDYVDPTAGPGQCDENGHGTLIAGIIAGRETVSGGFRFYGVAPEATIVPVRVLRDQQRSFESDLSDRIANAIRWAVDVGRADVINLSLTTEPNADLAAAVRHAIDQHVVVVAAAGNEGTSQQPGQQTYPAAYPGVIGVAGVDMQDRHVSSSTSGDYVDVAAPGVRIAGPSPQGGGFLFSADGGTSFATAYVSGVAALVRAYYPDLTPDQVTQRIEQTAEHPAQQWNSDVGYGVVDPARAVGSLAEPAGVAPGQAGAGSSPRAGMAPVAAPVQTGQGLTIAAAWIAGAGVVVVFGVLVGSSVARRGRKRNWRVNRL</sequence>
<comment type="similarity">
    <text evidence="2 10">Belongs to the peptidase S8 family.</text>
</comment>
<dbReference type="PRINTS" id="PR00723">
    <property type="entry name" value="SUBTILISIN"/>
</dbReference>
<keyword evidence="7 10" id="KW-0720">Serine protease</keyword>
<evidence type="ECO:0000256" key="4">
    <source>
        <dbReference type="ARBA" id="ARBA00022670"/>
    </source>
</evidence>
<dbReference type="EMBL" id="BAABJQ010000007">
    <property type="protein sequence ID" value="GAA5185065.1"/>
    <property type="molecule type" value="Genomic_DNA"/>
</dbReference>
<dbReference type="PROSITE" id="PS51892">
    <property type="entry name" value="SUBTILASE"/>
    <property type="match status" value="1"/>
</dbReference>
<feature type="active site" description="Charge relay system" evidence="10">
    <location>
        <position position="108"/>
    </location>
</feature>
<dbReference type="RefSeq" id="WP_345629638.1">
    <property type="nucleotide sequence ID" value="NZ_BAABJQ010000007.1"/>
</dbReference>
<evidence type="ECO:0000256" key="7">
    <source>
        <dbReference type="ARBA" id="ARBA00022825"/>
    </source>
</evidence>
<dbReference type="InterPro" id="IPR015500">
    <property type="entry name" value="Peptidase_S8_subtilisin-rel"/>
</dbReference>
<evidence type="ECO:0000259" key="12">
    <source>
        <dbReference type="Pfam" id="PF00082"/>
    </source>
</evidence>
<gene>
    <name evidence="13" type="ORF">GCM10023322_27980</name>
</gene>
<dbReference type="InterPro" id="IPR022398">
    <property type="entry name" value="Peptidase_S8_His-AS"/>
</dbReference>
<dbReference type="InterPro" id="IPR036852">
    <property type="entry name" value="Peptidase_S8/S53_dom_sf"/>
</dbReference>
<dbReference type="PROSITE" id="PS00137">
    <property type="entry name" value="SUBTILASE_HIS"/>
    <property type="match status" value="1"/>
</dbReference>
<dbReference type="PANTHER" id="PTHR43806">
    <property type="entry name" value="PEPTIDASE S8"/>
    <property type="match status" value="1"/>
</dbReference>
<keyword evidence="9 11" id="KW-0472">Membrane</keyword>
<feature type="active site" description="Charge relay system" evidence="10">
    <location>
        <position position="73"/>
    </location>
</feature>
<evidence type="ECO:0000313" key="13">
    <source>
        <dbReference type="EMBL" id="GAA5185065.1"/>
    </source>
</evidence>
<evidence type="ECO:0000313" key="14">
    <source>
        <dbReference type="Proteomes" id="UP001501570"/>
    </source>
</evidence>
<evidence type="ECO:0000256" key="5">
    <source>
        <dbReference type="ARBA" id="ARBA00022692"/>
    </source>
</evidence>
<protein>
    <recommendedName>
        <fullName evidence="12">Peptidase S8/S53 domain-containing protein</fullName>
    </recommendedName>
</protein>
<evidence type="ECO:0000256" key="10">
    <source>
        <dbReference type="PROSITE-ProRule" id="PRU01240"/>
    </source>
</evidence>
<comment type="subcellular location">
    <subcellularLocation>
        <location evidence="1">Cell membrane</location>
        <topology evidence="1">Single-pass membrane protein</topology>
    </subcellularLocation>
</comment>
<accession>A0ABP9RS53</accession>
<keyword evidence="6 10" id="KW-0378">Hydrolase</keyword>
<evidence type="ECO:0000256" key="3">
    <source>
        <dbReference type="ARBA" id="ARBA00022475"/>
    </source>
</evidence>
<dbReference type="Proteomes" id="UP001501570">
    <property type="component" value="Unassembled WGS sequence"/>
</dbReference>
<feature type="domain" description="Peptidase S8/S53" evidence="12">
    <location>
        <begin position="64"/>
        <end position="322"/>
    </location>
</feature>
<keyword evidence="3" id="KW-1003">Cell membrane</keyword>
<reference evidence="14" key="1">
    <citation type="journal article" date="2019" name="Int. J. Syst. Evol. Microbiol.">
        <title>The Global Catalogue of Microorganisms (GCM) 10K type strain sequencing project: providing services to taxonomists for standard genome sequencing and annotation.</title>
        <authorList>
            <consortium name="The Broad Institute Genomics Platform"/>
            <consortium name="The Broad Institute Genome Sequencing Center for Infectious Disease"/>
            <person name="Wu L."/>
            <person name="Ma J."/>
        </authorList>
    </citation>
    <scope>NUCLEOTIDE SEQUENCE [LARGE SCALE GENOMIC DNA]</scope>
    <source>
        <strain evidence="14">JCM 18304</strain>
    </source>
</reference>
<evidence type="ECO:0000256" key="8">
    <source>
        <dbReference type="ARBA" id="ARBA00022989"/>
    </source>
</evidence>
<comment type="caution">
    <text evidence="13">The sequence shown here is derived from an EMBL/GenBank/DDBJ whole genome shotgun (WGS) entry which is preliminary data.</text>
</comment>
<dbReference type="SUPFAM" id="SSF52743">
    <property type="entry name" value="Subtilisin-like"/>
    <property type="match status" value="1"/>
</dbReference>
<dbReference type="Gene3D" id="3.40.50.200">
    <property type="entry name" value="Peptidase S8/S53 domain"/>
    <property type="match status" value="1"/>
</dbReference>
<organism evidence="13 14">
    <name type="scientific">Rugosimonospora acidiphila</name>
    <dbReference type="NCBI Taxonomy" id="556531"/>
    <lineage>
        <taxon>Bacteria</taxon>
        <taxon>Bacillati</taxon>
        <taxon>Actinomycetota</taxon>
        <taxon>Actinomycetes</taxon>
        <taxon>Micromonosporales</taxon>
        <taxon>Micromonosporaceae</taxon>
        <taxon>Rugosimonospora</taxon>
    </lineage>
</organism>
<dbReference type="PANTHER" id="PTHR43806:SF11">
    <property type="entry name" value="CEREVISIN-RELATED"/>
    <property type="match status" value="1"/>
</dbReference>
<keyword evidence="8 11" id="KW-1133">Transmembrane helix</keyword>
<dbReference type="NCBIfam" id="TIGR03921">
    <property type="entry name" value="T7SS_mycosin"/>
    <property type="match status" value="1"/>
</dbReference>
<evidence type="ECO:0000256" key="11">
    <source>
        <dbReference type="SAM" id="Phobius"/>
    </source>
</evidence>
<dbReference type="InterPro" id="IPR000209">
    <property type="entry name" value="Peptidase_S8/S53_dom"/>
</dbReference>
<evidence type="ECO:0000256" key="2">
    <source>
        <dbReference type="ARBA" id="ARBA00011073"/>
    </source>
</evidence>
<name>A0ABP9RS53_9ACTN</name>
<evidence type="ECO:0000256" key="1">
    <source>
        <dbReference type="ARBA" id="ARBA00004162"/>
    </source>
</evidence>
<dbReference type="Pfam" id="PF00082">
    <property type="entry name" value="Peptidase_S8"/>
    <property type="match status" value="1"/>
</dbReference>
<feature type="transmembrane region" description="Helical" evidence="11">
    <location>
        <begin position="370"/>
        <end position="392"/>
    </location>
</feature>
<keyword evidence="14" id="KW-1185">Reference proteome</keyword>
<dbReference type="InterPro" id="IPR023834">
    <property type="entry name" value="T7SS_pept_S8A_mycosin"/>
</dbReference>
<dbReference type="InterPro" id="IPR050131">
    <property type="entry name" value="Peptidase_S8_subtilisin-like"/>
</dbReference>
<keyword evidence="4 10" id="KW-0645">Protease</keyword>
<evidence type="ECO:0000256" key="9">
    <source>
        <dbReference type="ARBA" id="ARBA00023136"/>
    </source>
</evidence>
<feature type="active site" description="Charge relay system" evidence="10">
    <location>
        <position position="275"/>
    </location>
</feature>
<evidence type="ECO:0000256" key="6">
    <source>
        <dbReference type="ARBA" id="ARBA00022801"/>
    </source>
</evidence>
<proteinExistence type="inferred from homology"/>